<feature type="compositionally biased region" description="Polar residues" evidence="7">
    <location>
        <begin position="1040"/>
        <end position="1053"/>
    </location>
</feature>
<feature type="region of interest" description="Disordered" evidence="7">
    <location>
        <begin position="2140"/>
        <end position="2285"/>
    </location>
</feature>
<feature type="compositionally biased region" description="Polar residues" evidence="7">
    <location>
        <begin position="1389"/>
        <end position="1411"/>
    </location>
</feature>
<evidence type="ECO:0000256" key="1">
    <source>
        <dbReference type="ARBA" id="ARBA00004123"/>
    </source>
</evidence>
<evidence type="ECO:0000313" key="9">
    <source>
        <dbReference type="EMBL" id="JAI63709.1"/>
    </source>
</evidence>
<dbReference type="SUPFAM" id="SSF48371">
    <property type="entry name" value="ARM repeat"/>
    <property type="match status" value="1"/>
</dbReference>
<feature type="compositionally biased region" description="Basic and acidic residues" evidence="7">
    <location>
        <begin position="1176"/>
        <end position="1195"/>
    </location>
</feature>
<dbReference type="PANTHER" id="PTHR22928:SF3">
    <property type="entry name" value="TELOMERE-ASSOCIATED PROTEIN RIF1"/>
    <property type="match status" value="1"/>
</dbReference>
<proteinExistence type="predicted"/>
<feature type="compositionally biased region" description="Basic and acidic residues" evidence="7">
    <location>
        <begin position="1810"/>
        <end position="1835"/>
    </location>
</feature>
<feature type="compositionally biased region" description="Polar residues" evidence="7">
    <location>
        <begin position="1109"/>
        <end position="1123"/>
    </location>
</feature>
<dbReference type="GO" id="GO:0140445">
    <property type="term" value="C:chromosome, telomeric repeat region"/>
    <property type="evidence" value="ECO:0007669"/>
    <property type="project" value="TreeGrafter"/>
</dbReference>
<feature type="compositionally biased region" description="Acidic residues" evidence="7">
    <location>
        <begin position="1928"/>
        <end position="1943"/>
    </location>
</feature>
<feature type="region of interest" description="Disordered" evidence="7">
    <location>
        <begin position="2302"/>
        <end position="2418"/>
    </location>
</feature>
<feature type="compositionally biased region" description="Basic and acidic residues" evidence="7">
    <location>
        <begin position="1001"/>
        <end position="1014"/>
    </location>
</feature>
<feature type="compositionally biased region" description="Basic and acidic residues" evidence="7">
    <location>
        <begin position="1124"/>
        <end position="1151"/>
    </location>
</feature>
<keyword evidence="6" id="KW-0131">Cell cycle</keyword>
<feature type="compositionally biased region" description="Basic and acidic residues" evidence="7">
    <location>
        <begin position="2345"/>
        <end position="2357"/>
    </location>
</feature>
<accession>A0A0P4W5B9</accession>
<feature type="compositionally biased region" description="Low complexity" evidence="7">
    <location>
        <begin position="978"/>
        <end position="989"/>
    </location>
</feature>
<feature type="region of interest" description="Disordered" evidence="7">
    <location>
        <begin position="1376"/>
        <end position="1557"/>
    </location>
</feature>
<feature type="compositionally biased region" description="Acidic residues" evidence="7">
    <location>
        <begin position="1794"/>
        <end position="1805"/>
    </location>
</feature>
<feature type="region of interest" description="Disordered" evidence="7">
    <location>
        <begin position="1224"/>
        <end position="1263"/>
    </location>
</feature>
<dbReference type="Pfam" id="PF12231">
    <property type="entry name" value="Rif1_N"/>
    <property type="match status" value="1"/>
</dbReference>
<feature type="domain" description="Telomere-associated protein Rif1 N-terminal" evidence="8">
    <location>
        <begin position="13"/>
        <end position="362"/>
    </location>
</feature>
<keyword evidence="4" id="KW-0779">Telomere</keyword>
<feature type="compositionally biased region" description="Acidic residues" evidence="7">
    <location>
        <begin position="1512"/>
        <end position="1523"/>
    </location>
</feature>
<dbReference type="GO" id="GO:0005634">
    <property type="term" value="C:nucleus"/>
    <property type="evidence" value="ECO:0007669"/>
    <property type="project" value="UniProtKB-SubCell"/>
</dbReference>
<evidence type="ECO:0000256" key="4">
    <source>
        <dbReference type="ARBA" id="ARBA00022895"/>
    </source>
</evidence>
<feature type="compositionally biased region" description="Basic and acidic residues" evidence="7">
    <location>
        <begin position="1249"/>
        <end position="1259"/>
    </location>
</feature>
<feature type="compositionally biased region" description="Basic and acidic residues" evidence="7">
    <location>
        <begin position="1524"/>
        <end position="1554"/>
    </location>
</feature>
<evidence type="ECO:0000256" key="6">
    <source>
        <dbReference type="ARBA" id="ARBA00023306"/>
    </source>
</evidence>
<keyword evidence="3" id="KW-0158">Chromosome</keyword>
<feature type="compositionally biased region" description="Basic and acidic residues" evidence="7">
    <location>
        <begin position="2253"/>
        <end position="2264"/>
    </location>
</feature>
<dbReference type="InterPro" id="IPR016024">
    <property type="entry name" value="ARM-type_fold"/>
</dbReference>
<dbReference type="InterPro" id="IPR022031">
    <property type="entry name" value="Rif1_N"/>
</dbReference>
<organism evidence="9">
    <name type="scientific">Scylla olivacea</name>
    <name type="common">Orange mud crab</name>
    <name type="synonym">Cancer olivacea</name>
    <dbReference type="NCBI Taxonomy" id="85551"/>
    <lineage>
        <taxon>Eukaryota</taxon>
        <taxon>Metazoa</taxon>
        <taxon>Ecdysozoa</taxon>
        <taxon>Arthropoda</taxon>
        <taxon>Crustacea</taxon>
        <taxon>Multicrustacea</taxon>
        <taxon>Malacostraca</taxon>
        <taxon>Eumalacostraca</taxon>
        <taxon>Eucarida</taxon>
        <taxon>Decapoda</taxon>
        <taxon>Pleocyemata</taxon>
        <taxon>Brachyura</taxon>
        <taxon>Eubrachyura</taxon>
        <taxon>Portunoidea</taxon>
        <taxon>Portunidae</taxon>
        <taxon>Portuninae</taxon>
        <taxon>Scylla</taxon>
    </lineage>
</organism>
<feature type="compositionally biased region" description="Low complexity" evidence="7">
    <location>
        <begin position="1054"/>
        <end position="1064"/>
    </location>
</feature>
<dbReference type="PANTHER" id="PTHR22928">
    <property type="entry name" value="TELOMERE-ASSOCIATED PROTEIN RIF1"/>
    <property type="match status" value="1"/>
</dbReference>
<evidence type="ECO:0000256" key="5">
    <source>
        <dbReference type="ARBA" id="ARBA00023242"/>
    </source>
</evidence>
<feature type="compositionally biased region" description="Basic and acidic residues" evidence="7">
    <location>
        <begin position="1730"/>
        <end position="1752"/>
    </location>
</feature>
<feature type="compositionally biased region" description="Basic and acidic residues" evidence="7">
    <location>
        <begin position="1029"/>
        <end position="1039"/>
    </location>
</feature>
<feature type="region of interest" description="Disordered" evidence="7">
    <location>
        <begin position="1631"/>
        <end position="2029"/>
    </location>
</feature>
<evidence type="ECO:0000256" key="2">
    <source>
        <dbReference type="ARBA" id="ARBA00004574"/>
    </source>
</evidence>
<evidence type="ECO:0000259" key="8">
    <source>
        <dbReference type="Pfam" id="PF12231"/>
    </source>
</evidence>
<evidence type="ECO:0000256" key="3">
    <source>
        <dbReference type="ARBA" id="ARBA00022454"/>
    </source>
</evidence>
<feature type="compositionally biased region" description="Basic and acidic residues" evidence="7">
    <location>
        <begin position="2208"/>
        <end position="2221"/>
    </location>
</feature>
<feature type="compositionally biased region" description="Basic and acidic residues" evidence="7">
    <location>
        <begin position="1096"/>
        <end position="1107"/>
    </location>
</feature>
<sequence length="2673" mass="295665">MAEKQAVMAGMKAADTDKRRESYRNLTNLLDEDEDSLDWSQYMGASDTEKVLKNLKVDLTSQNEKEVLDALGVCMYLLASSSFLADIDTIGQKSLCATLIKVLKTQKDKKIINLVLQTLARSRLKKEAYLSDKQENFDVLREILQLKDLPPPVICEALQVILVLFNACPDTSFKLGKLWFPVTFSKMFHTSAKVRKSALAVTGEVGEKIDKTSDPSVRSDLVKTVLPDLKDKYCKDMVRMVLGGDFSILQVWRETVVLLGTVLHSSRSLINCLLNVVEKAFKISDHEVRVESFNSWRTIIDNFALDKNSLTNQMKLKLLLAPFKINNAKTEDVCCAKLRVWWHLVCLLSDQRHLATNFDQAVVPLLYFCFVGSMPSERNKGGLSNRNLIMSGALSSPHRTFTSLHTTHAEVLAQILTTDIDAPKYRYSLPIVGEQVMSSVLFMRHYPLLLKCFDEAIQTLKFSDERQKSLGTLIFSFLLAHIRGITAADVQKKEVVAVVKELFSTLSHIESLCQPGDSQSQFLFKFFSLLTVGNLALPKKVLNSHQYHIPTSGNGDAQDIMCGTLSNHLIGQLCRPALLHHSLSGNEFINLWSTVLENSQPVTGKLRLLQAAIQELSVSAIPFLCPDHPFILYHLWNVVLKQTATHITKINASEGEDSEPDWNSVYSVLHFPVVHATEAFTCAPFTIHQQIMEVWENLWSKFALITSATPTMEPNSEVEHVASTLLSLCQEKTSDVADVHIAFYVMTVEFLVQLTTTFQYAKLGKPAEQLSPSPTKTKKKPHPLHNLGSSLELITEVFERACSMVSSRRMYMAEKLFQVVLTMLKGIQLAPMKYIQEFIIHIVKIITKCVRVNPAVVFDFKAEKKCISILKSFSGLIRVYITHKEATESVLQGLNALEPLFSAAFVSTNKKVKQEVQKVIENIIGSISDASLGVPPFLLQVQKKWGISAPQTAGVEDGTNESMEDFIEATPKEKRTAKSLSSLSSKVSSPGRATPVSTRKQKTEQSNKKDDKRALAASTPPTRYSVRMRKIELSMEKNSDAASVHSSTPATPDSSLSRSSSGMSGEDAVTRVIRTCRNAPSPQSREARHATAHSSSESEEKEHDKAATRQPTSSSDPIVISSTDSDKMAKDDTGSERKEQNNSLNHSKENNEDADCSEVLWKFEDTPIPLGWTQDKGSKRGETKKQNASKEKLEKRNEDLCAVLHDTSLEVQKLLDDRCLDEDVEEPTTHKKTKHEQSSSCWKSPKTAEFTKETKENRSSTRKKRINFMAVNVSPSVVKDVKLAEQKPKVKITNDVKEPSQSIVVLSDSDEDLDCGLPDVNKPILEKKEKNTSDKKQLKEMLPCKLTTEEQVKNIVHESSSSGVKRKRKLFNGQETVEISAKKRKTEDTTQTLSSSFEDSITEIGCSNSEGILSKIMKEASKPLRKTRSHSGQTDNEKEESKTKSAFSPKVTRSGRKIVPPNKDMPEPMTPPKKAKKKLHQEANPSRAEETARSSSGLENAAACLEGIESPSTEEESGPESEMEVDHPSGDKVDVPENEPKKCEEIDNETKESEIDFDMSVTIIGSCDASTEKNSSSKSKVEETENLKIPLSEIQKDSIEEVDKSLDISDTVDCCVEDKESSCVLVEEAHIKENVGNSSGKTKSKSAEVPPEEEQQPQETLEKEKGVDLYEDLSDGQKTSEESTPMECGQDLEGEVSYPAARPGAEILDDSVSPEGGDQHEDTSAPGQVTEEKNDIKLTCVEQDRLIEDRDTPFSLDELSEDEDEDDSREDEEDKSSWGEDVHETSYSPTSPEPEIEDEEEEEEYISAGQEEKAEKDEQGEEKAETTVSDVDKMQQEASSDEVQESENVVNQEQENLERTNCESHKMEPELSVKEGTRLSLSEEIVITTSTVTKESEIEKMDTSTDEGEENQGGDSASSEEVKVTDDTNVEASEDVMDVEDDSGVSVNVQEELSETHNKKSKQVLGEAQTELQEDAVSVSRNVEDSKEFEEASFTTKDSDETHKVTESDVSNGAISKEEKESQQTTFNKKQLLSEDNEIKEVIINENESSDSLRKQNEVNVTSDVTDEVEKIVFSPKVLRSSKAKVDADKTVFSPSRGVEAAVIDSKGTLDSVEEVSSPNKTIVVDEIDPVVVKEVQVNQTVSSPTKGEAVSSPRKTVHTKEIMNSPLNSEHDRETVSSPPQPVTTTEAAASILETTKGKAQEASSDTGKHEVEKEADCKVPTESTADTEAEVTLGALVPSDALEELVTNTRQQEEELSPDKSSRSRLNLTVSTPERMKQRGALMHAGSRAALLVACAKKNIKNRGGGEGESPASVLTEGGRSRSLGLSPIRRSVPGRPSPGHSPDGRRRSLLDRPWVKHSPSPGASPSPSILKRTLLSDGLDGDTSSPPPTKYRRVSFADPPVSDRVEIPPSPRTLKGIRAQKRLDMTRMASEVKDSDAQPGEKHVTQEADPEVVDLSPALHTCQDSVDQVAALLTSTSMLPGLLSSLENMGVTTVGQLCKLSEWDISSLPIKPPKATNLRRVLKEYEKTWLREISSTNSAAADQVEVSLAKMFGELDDKENMRPNHQECAAPEVTKAEAEVKESVASAGRSSHADNIQEIMEMEDITPLYSSPEETEEETLKNLYMRASDDDLDAQKKLLDHLLQTLPSTDVAEAIARCIKARMADVTPTT</sequence>
<evidence type="ECO:0000256" key="7">
    <source>
        <dbReference type="SAM" id="MobiDB-lite"/>
    </source>
</evidence>
<name>A0A0P4W5B9_SCYOL</name>
<keyword evidence="5" id="KW-0539">Nucleus</keyword>
<feature type="compositionally biased region" description="Basic and acidic residues" evidence="7">
    <location>
        <begin position="1997"/>
        <end position="2007"/>
    </location>
</feature>
<comment type="subcellular location">
    <subcellularLocation>
        <location evidence="2">Chromosome</location>
        <location evidence="2">Telomere</location>
    </subcellularLocation>
    <subcellularLocation>
        <location evidence="1">Nucleus</location>
    </subcellularLocation>
</comment>
<feature type="compositionally biased region" description="Basic and acidic residues" evidence="7">
    <location>
        <begin position="1775"/>
        <end position="1784"/>
    </location>
</feature>
<reference evidence="9" key="1">
    <citation type="submission" date="2015-09" db="EMBL/GenBank/DDBJ databases">
        <title>Scylla olivacea transcriptome.</title>
        <authorList>
            <person name="Ikhwanuddin M."/>
        </authorList>
    </citation>
    <scope>NUCLEOTIDE SEQUENCE</scope>
</reference>
<feature type="compositionally biased region" description="Acidic residues" evidence="7">
    <location>
        <begin position="1758"/>
        <end position="1774"/>
    </location>
</feature>
<feature type="region of interest" description="Disordered" evidence="7">
    <location>
        <begin position="971"/>
        <end position="1195"/>
    </location>
</feature>
<feature type="compositionally biased region" description="Basic and acidic residues" evidence="7">
    <location>
        <begin position="1856"/>
        <end position="1877"/>
    </location>
</feature>
<dbReference type="InterPro" id="IPR011989">
    <property type="entry name" value="ARM-like"/>
</dbReference>
<dbReference type="Gene3D" id="1.25.10.10">
    <property type="entry name" value="Leucine-rich Repeat Variant"/>
    <property type="match status" value="1"/>
</dbReference>
<dbReference type="GO" id="GO:0000723">
    <property type="term" value="P:telomere maintenance"/>
    <property type="evidence" value="ECO:0007669"/>
    <property type="project" value="TreeGrafter"/>
</dbReference>
<feature type="compositionally biased region" description="Basic and acidic residues" evidence="7">
    <location>
        <begin position="1894"/>
        <end position="1903"/>
    </location>
</feature>
<dbReference type="EMBL" id="GDRN01071331">
    <property type="protein sequence ID" value="JAI63709.1"/>
    <property type="molecule type" value="Transcribed_RNA"/>
</dbReference>
<feature type="compositionally biased region" description="Low complexity" evidence="7">
    <location>
        <begin position="2361"/>
        <end position="2371"/>
    </location>
</feature>
<protein>
    <recommendedName>
        <fullName evidence="8">Telomere-associated protein Rif1 N-terminal domain-containing protein</fullName>
    </recommendedName>
</protein>